<name>A0A914DX72_9BILA</name>
<organism evidence="7 8">
    <name type="scientific">Acrobeloides nanus</name>
    <dbReference type="NCBI Taxonomy" id="290746"/>
    <lineage>
        <taxon>Eukaryota</taxon>
        <taxon>Metazoa</taxon>
        <taxon>Ecdysozoa</taxon>
        <taxon>Nematoda</taxon>
        <taxon>Chromadorea</taxon>
        <taxon>Rhabditida</taxon>
        <taxon>Tylenchina</taxon>
        <taxon>Cephalobomorpha</taxon>
        <taxon>Cephaloboidea</taxon>
        <taxon>Cephalobidae</taxon>
        <taxon>Acrobeloides</taxon>
    </lineage>
</organism>
<keyword evidence="2 5" id="KW-0812">Transmembrane</keyword>
<comment type="subcellular location">
    <subcellularLocation>
        <location evidence="1">Membrane</location>
        <topology evidence="1">Multi-pass membrane protein</topology>
    </subcellularLocation>
</comment>
<sequence>MNTTLREFENSITSLWVAKKDFVAKIKGHFLGICENSLSPYYKCINFMDEAITGCRQRTFELLCKPVVAAKKICETARFLEQICEFPKAMKEKVKDGATLFMQSHLNKFISETYRNMIVDLLNGTSNGKLEYQHDFNAKTEFKFSIKPLKQELQSYSDKIFGWLDIVTIVLGYITYILLALAFIKAVKFAYKYNKRLDTETNYIYDEEMFKAADILNEPVHGFTVLPLNETERKEFVTFTSFKLAGKKEKGSFKTIFLTFIFLIPTIILIVIDCGSYFVFFKGYEFIHSNETQLPKIDFYKLNVSGDGFISELMRSILASFQPMSEKTDEFIYQVKQCVQEPNPPAYASILWIARFALIGFMLCFISPYVQRIEHLIARHYWPNRYQHRQHHLYELILTKRAKVLLIEEGTKL</sequence>
<accession>A0A914DX72</accession>
<proteinExistence type="predicted"/>
<keyword evidence="7" id="KW-1185">Reference proteome</keyword>
<feature type="domain" description="Dendritic cell-specific transmembrane protein-like" evidence="6">
    <location>
        <begin position="214"/>
        <end position="394"/>
    </location>
</feature>
<dbReference type="Pfam" id="PF26039">
    <property type="entry name" value="Dcst2"/>
    <property type="match status" value="1"/>
</dbReference>
<feature type="transmembrane region" description="Helical" evidence="5">
    <location>
        <begin position="350"/>
        <end position="370"/>
    </location>
</feature>
<feature type="transmembrane region" description="Helical" evidence="5">
    <location>
        <begin position="256"/>
        <end position="280"/>
    </location>
</feature>
<feature type="transmembrane region" description="Helical" evidence="5">
    <location>
        <begin position="160"/>
        <end position="184"/>
    </location>
</feature>
<dbReference type="PANTHER" id="PTHR21041:SF9">
    <property type="entry name" value="DENDRITIC CELL-SPECIFIC TRANSMEMBRANE PROTEIN-LIKE DOMAIN-CONTAINING PROTEIN"/>
    <property type="match status" value="1"/>
</dbReference>
<dbReference type="AlphaFoldDB" id="A0A914DX72"/>
<reference evidence="8" key="1">
    <citation type="submission" date="2022-11" db="UniProtKB">
        <authorList>
            <consortium name="WormBaseParasite"/>
        </authorList>
    </citation>
    <scope>IDENTIFICATION</scope>
</reference>
<evidence type="ECO:0000256" key="4">
    <source>
        <dbReference type="ARBA" id="ARBA00023136"/>
    </source>
</evidence>
<dbReference type="Proteomes" id="UP000887540">
    <property type="component" value="Unplaced"/>
</dbReference>
<protein>
    <submittedName>
        <fullName evidence="8">Dendritic cell-specific transmembrane protein-like domain-containing protein</fullName>
    </submittedName>
</protein>
<keyword evidence="4 5" id="KW-0472">Membrane</keyword>
<keyword evidence="3 5" id="KW-1133">Transmembrane helix</keyword>
<evidence type="ECO:0000259" key="6">
    <source>
        <dbReference type="Pfam" id="PF07782"/>
    </source>
</evidence>
<dbReference type="InterPro" id="IPR012858">
    <property type="entry name" value="DC_STAMP-like"/>
</dbReference>
<evidence type="ECO:0000313" key="7">
    <source>
        <dbReference type="Proteomes" id="UP000887540"/>
    </source>
</evidence>
<evidence type="ECO:0000256" key="2">
    <source>
        <dbReference type="ARBA" id="ARBA00022692"/>
    </source>
</evidence>
<dbReference type="GO" id="GO:0016020">
    <property type="term" value="C:membrane"/>
    <property type="evidence" value="ECO:0007669"/>
    <property type="project" value="UniProtKB-SubCell"/>
</dbReference>
<evidence type="ECO:0000256" key="5">
    <source>
        <dbReference type="SAM" id="Phobius"/>
    </source>
</evidence>
<evidence type="ECO:0000256" key="3">
    <source>
        <dbReference type="ARBA" id="ARBA00022989"/>
    </source>
</evidence>
<evidence type="ECO:0000313" key="8">
    <source>
        <dbReference type="WBParaSite" id="ACRNAN_scaffold437.g12283.t1"/>
    </source>
</evidence>
<evidence type="ECO:0000256" key="1">
    <source>
        <dbReference type="ARBA" id="ARBA00004141"/>
    </source>
</evidence>
<dbReference type="WBParaSite" id="ACRNAN_scaffold437.g12283.t1">
    <property type="protein sequence ID" value="ACRNAN_scaffold437.g12283.t1"/>
    <property type="gene ID" value="ACRNAN_scaffold437.g12283"/>
</dbReference>
<dbReference type="Pfam" id="PF07782">
    <property type="entry name" value="DC_STAMP"/>
    <property type="match status" value="1"/>
</dbReference>
<dbReference type="InterPro" id="IPR051856">
    <property type="entry name" value="CSR-E3_Ligase_Protein"/>
</dbReference>
<dbReference type="PANTHER" id="PTHR21041">
    <property type="entry name" value="DENDRITIC CELL-SPECIFIC TRANSMEMBRANE PROTEIN"/>
    <property type="match status" value="1"/>
</dbReference>